<reference evidence="2" key="1">
    <citation type="journal article" date="2020" name="Stud. Mycol.">
        <title>101 Dothideomycetes genomes: a test case for predicting lifestyles and emergence of pathogens.</title>
        <authorList>
            <person name="Haridas S."/>
            <person name="Albert R."/>
            <person name="Binder M."/>
            <person name="Bloem J."/>
            <person name="Labutti K."/>
            <person name="Salamov A."/>
            <person name="Andreopoulos B."/>
            <person name="Baker S."/>
            <person name="Barry K."/>
            <person name="Bills G."/>
            <person name="Bluhm B."/>
            <person name="Cannon C."/>
            <person name="Castanera R."/>
            <person name="Culley D."/>
            <person name="Daum C."/>
            <person name="Ezra D."/>
            <person name="Gonzalez J."/>
            <person name="Henrissat B."/>
            <person name="Kuo A."/>
            <person name="Liang C."/>
            <person name="Lipzen A."/>
            <person name="Lutzoni F."/>
            <person name="Magnuson J."/>
            <person name="Mondo S."/>
            <person name="Nolan M."/>
            <person name="Ohm R."/>
            <person name="Pangilinan J."/>
            <person name="Park H.-J."/>
            <person name="Ramirez L."/>
            <person name="Alfaro M."/>
            <person name="Sun H."/>
            <person name="Tritt A."/>
            <person name="Yoshinaga Y."/>
            <person name="Zwiers L.-H."/>
            <person name="Turgeon B."/>
            <person name="Goodwin S."/>
            <person name="Spatafora J."/>
            <person name="Crous P."/>
            <person name="Grigoriev I."/>
        </authorList>
    </citation>
    <scope>NUCLEOTIDE SEQUENCE</scope>
    <source>
        <strain evidence="2">CBS 279.74</strain>
    </source>
</reference>
<evidence type="ECO:0000313" key="2">
    <source>
        <dbReference type="EMBL" id="KAF2709947.1"/>
    </source>
</evidence>
<dbReference type="EMBL" id="MU005769">
    <property type="protein sequence ID" value="KAF2709947.1"/>
    <property type="molecule type" value="Genomic_DNA"/>
</dbReference>
<dbReference type="AlphaFoldDB" id="A0A6G1KC61"/>
<name>A0A6G1KC61_9PLEO</name>
<dbReference type="OrthoDB" id="1744869at2759"/>
<evidence type="ECO:0000313" key="3">
    <source>
        <dbReference type="Proteomes" id="UP000799428"/>
    </source>
</evidence>
<protein>
    <submittedName>
        <fullName evidence="2">Uncharacterized protein</fullName>
    </submittedName>
</protein>
<accession>A0A6G1KC61</accession>
<feature type="region of interest" description="Disordered" evidence="1">
    <location>
        <begin position="1071"/>
        <end position="1134"/>
    </location>
</feature>
<sequence>MPPWVSRQCHALRVSRSAGSALCRPQRHATPVCIAAVRSYAKKSAPTLATAKPITTINCATIIPSSVSVSPDELIRHIRPIHESSEVIHKRHVHKHRFALFLLTPAFATWLLDDRTFLNKAVARLFDSIPKTTPSTSLKDVHVLCAVVDKLPTPQPVGTTEDAVLRRIQNTLTRDLGHEGLAYATLRFADSLLLPHVATDEAGSISFLTSKAPNDNDAYTETLRLPLANTVFQTGSPHTMIMTKWHRGKTGSLVLHSKQNITHHGIVLFQKDSHVQSISALTIPLIPLCYPRLVMASMGNILRQIAGPQNEAVPASQNLERLVPKYLESRGESSQTLPVWALVIPKKALNSANLSTRKLLRLVREENRTDGSSSSFDSFKALWRSDPSKFNNLVMKSIEKGSRLHRVLSGGGGWGKKAGLLSLDPAISSTETESSISQKFSEELDGPGDLSSALHPVVHPEDSIQFFVSPSVQQVDGDIPGSTSSKLRELTEMSAPWKFEFGTIPSTIDALQSNSWQHNDSPASQVFVFPHSFGALAEGGMALRRNIGLAATSLDSVSVVGGTKIDVPFSRFCSVDLKKRRSVGLDEGVCGPVPIRIRKYKHGNEHDIKRSSFDAAPASWVADAVNSTESAMITEDELEPEPEPEPEPKPRVKSKVLTIDSRVERIREIDVGPNLETDAPYPPLVEVAKSMQLGLGSKPMEKAELKIGPFTTVSPDKKKDRQRELKHVVRRILPKVQSFVYGSDPDTSCLNETLDSRIQSIGAGFDADSKNAHVIRKFDAHPLSNNYVVRKVSHPPLSLRNDNDAQHSDLPPVHLLTKIVTQLRQQANLTERCVYALQKELEELLSEISRNPLQAFERELERIQNNIHHLAEIAWILDVISARTHFTQQTNISAITIYHLHISLRWTLSSMIDYRQYHEYPESCINPLQDKLEQLRSFQEVLFVERKDVTESDVRKRLDEWEGLKLWRAGDIPRERVTQLSSRQRMEMARKLSLKQIHKSTYIGPMLRKTEDRSDFIRKFVSGRVEVPGYEVSYRSLERRWPAAIQPRHILNEVKSPTDVKRAEKRKLAETVSSWLDLPGGDGDEDGDGDKDEEADGDGDRDEEADGKPVTHNQLYDKGEWGEWEYVQQSGQDG</sequence>
<feature type="compositionally biased region" description="Acidic residues" evidence="1">
    <location>
        <begin position="1082"/>
        <end position="1105"/>
    </location>
</feature>
<evidence type="ECO:0000256" key="1">
    <source>
        <dbReference type="SAM" id="MobiDB-lite"/>
    </source>
</evidence>
<gene>
    <name evidence="2" type="ORF">K504DRAFT_466396</name>
</gene>
<keyword evidence="3" id="KW-1185">Reference proteome</keyword>
<dbReference type="Proteomes" id="UP000799428">
    <property type="component" value="Unassembled WGS sequence"/>
</dbReference>
<proteinExistence type="predicted"/>
<feature type="region of interest" description="Disordered" evidence="1">
    <location>
        <begin position="630"/>
        <end position="653"/>
    </location>
</feature>
<organism evidence="2 3">
    <name type="scientific">Pleomassaria siparia CBS 279.74</name>
    <dbReference type="NCBI Taxonomy" id="1314801"/>
    <lineage>
        <taxon>Eukaryota</taxon>
        <taxon>Fungi</taxon>
        <taxon>Dikarya</taxon>
        <taxon>Ascomycota</taxon>
        <taxon>Pezizomycotina</taxon>
        <taxon>Dothideomycetes</taxon>
        <taxon>Pleosporomycetidae</taxon>
        <taxon>Pleosporales</taxon>
        <taxon>Pleomassariaceae</taxon>
        <taxon>Pleomassaria</taxon>
    </lineage>
</organism>
<feature type="compositionally biased region" description="Acidic residues" evidence="1">
    <location>
        <begin position="634"/>
        <end position="645"/>
    </location>
</feature>